<sequence>MYLGVRQDSQQDQTQAAQDHGSFKLYHYDPTIAGAVVILLLFIVTTVLHIWQLFRGRCYFILPLAIGGIFEIMGYAARAKSGSESPDWTLGPYIIQSLLLLVAPALFAATIYMQLGRIIILVQGESRALVRKKWLTKIFVTGDVLSFMLQGGGGGYQASGTLDAMDTGSKAIIGGLFVQLIFFGVFIVIAIAFNLAIRKNPTAQSHTHAIWQKHMWALYIGSALIMVRSVFRAIEYLQGFDGYILNHEAYLYIFDAVLMFLTMALFNYVHPSEVMALIVKDERDHKMRDLHLYHERLQSDNR</sequence>
<evidence type="ECO:0000313" key="6">
    <source>
        <dbReference type="EMBL" id="KAK4457261.1"/>
    </source>
</evidence>
<dbReference type="GO" id="GO:0016020">
    <property type="term" value="C:membrane"/>
    <property type="evidence" value="ECO:0007669"/>
    <property type="project" value="UniProtKB-SubCell"/>
</dbReference>
<dbReference type="InterPro" id="IPR007568">
    <property type="entry name" value="RTA1"/>
</dbReference>
<dbReference type="EMBL" id="MU865126">
    <property type="protein sequence ID" value="KAK4457261.1"/>
    <property type="molecule type" value="Genomic_DNA"/>
</dbReference>
<reference evidence="6" key="1">
    <citation type="journal article" date="2023" name="Mol. Phylogenet. Evol.">
        <title>Genome-scale phylogeny and comparative genomics of the fungal order Sordariales.</title>
        <authorList>
            <person name="Hensen N."/>
            <person name="Bonometti L."/>
            <person name="Westerberg I."/>
            <person name="Brannstrom I.O."/>
            <person name="Guillou S."/>
            <person name="Cros-Aarteil S."/>
            <person name="Calhoun S."/>
            <person name="Haridas S."/>
            <person name="Kuo A."/>
            <person name="Mondo S."/>
            <person name="Pangilinan J."/>
            <person name="Riley R."/>
            <person name="LaButti K."/>
            <person name="Andreopoulos B."/>
            <person name="Lipzen A."/>
            <person name="Chen C."/>
            <person name="Yan M."/>
            <person name="Daum C."/>
            <person name="Ng V."/>
            <person name="Clum A."/>
            <person name="Steindorff A."/>
            <person name="Ohm R.A."/>
            <person name="Martin F."/>
            <person name="Silar P."/>
            <person name="Natvig D.O."/>
            <person name="Lalanne C."/>
            <person name="Gautier V."/>
            <person name="Ament-Velasquez S.L."/>
            <person name="Kruys A."/>
            <person name="Hutchinson M.I."/>
            <person name="Powell A.J."/>
            <person name="Barry K."/>
            <person name="Miller A.N."/>
            <person name="Grigoriev I.V."/>
            <person name="Debuchy R."/>
            <person name="Gladieux P."/>
            <person name="Hiltunen Thoren M."/>
            <person name="Johannesson H."/>
        </authorList>
    </citation>
    <scope>NUCLEOTIDE SEQUENCE</scope>
    <source>
        <strain evidence="6">PSN324</strain>
    </source>
</reference>
<gene>
    <name evidence="6" type="ORF">QBC42DRAFT_236783</name>
</gene>
<evidence type="ECO:0000256" key="2">
    <source>
        <dbReference type="ARBA" id="ARBA00022692"/>
    </source>
</evidence>
<accession>A0AAV9HBK9</accession>
<keyword evidence="7" id="KW-1185">Reference proteome</keyword>
<dbReference type="PANTHER" id="PTHR31465:SF1">
    <property type="entry name" value="PROTEIN RTA1-RELATED"/>
    <property type="match status" value="1"/>
</dbReference>
<feature type="transmembrane region" description="Helical" evidence="5">
    <location>
        <begin position="32"/>
        <end position="51"/>
    </location>
</feature>
<feature type="transmembrane region" description="Helical" evidence="5">
    <location>
        <begin position="172"/>
        <end position="195"/>
    </location>
</feature>
<name>A0AAV9HBK9_9PEZI</name>
<dbReference type="Pfam" id="PF04479">
    <property type="entry name" value="RTA1"/>
    <property type="match status" value="1"/>
</dbReference>
<reference evidence="6" key="2">
    <citation type="submission" date="2023-06" db="EMBL/GenBank/DDBJ databases">
        <authorList>
            <consortium name="Lawrence Berkeley National Laboratory"/>
            <person name="Mondo S.J."/>
            <person name="Hensen N."/>
            <person name="Bonometti L."/>
            <person name="Westerberg I."/>
            <person name="Brannstrom I.O."/>
            <person name="Guillou S."/>
            <person name="Cros-Aarteil S."/>
            <person name="Calhoun S."/>
            <person name="Haridas S."/>
            <person name="Kuo A."/>
            <person name="Pangilinan J."/>
            <person name="Riley R."/>
            <person name="Labutti K."/>
            <person name="Andreopoulos B."/>
            <person name="Lipzen A."/>
            <person name="Chen C."/>
            <person name="Yanf M."/>
            <person name="Daum C."/>
            <person name="Ng V."/>
            <person name="Clum A."/>
            <person name="Steindorff A."/>
            <person name="Ohm R."/>
            <person name="Martin F."/>
            <person name="Silar P."/>
            <person name="Natvig D."/>
            <person name="Lalanne C."/>
            <person name="Gautier V."/>
            <person name="Ament-Velasquez S.L."/>
            <person name="Kruys A."/>
            <person name="Hutchinson M.I."/>
            <person name="Powell A.J."/>
            <person name="Barry K."/>
            <person name="Miller A.N."/>
            <person name="Grigoriev I.V."/>
            <person name="Debuchy R."/>
            <person name="Gladieux P."/>
            <person name="Thoren M.H."/>
            <person name="Johannesson H."/>
        </authorList>
    </citation>
    <scope>NUCLEOTIDE SEQUENCE</scope>
    <source>
        <strain evidence="6">PSN324</strain>
    </source>
</reference>
<feature type="transmembrane region" description="Helical" evidence="5">
    <location>
        <begin position="134"/>
        <end position="152"/>
    </location>
</feature>
<dbReference type="AlphaFoldDB" id="A0AAV9HBK9"/>
<evidence type="ECO:0000256" key="1">
    <source>
        <dbReference type="ARBA" id="ARBA00004141"/>
    </source>
</evidence>
<protein>
    <submittedName>
        <fullName evidence="6">RTA1 like protein-domain-containing protein</fullName>
    </submittedName>
</protein>
<feature type="transmembrane region" description="Helical" evidence="5">
    <location>
        <begin position="58"/>
        <end position="78"/>
    </location>
</feature>
<comment type="caution">
    <text evidence="6">The sequence shown here is derived from an EMBL/GenBank/DDBJ whole genome shotgun (WGS) entry which is preliminary data.</text>
</comment>
<dbReference type="Proteomes" id="UP001321749">
    <property type="component" value="Unassembled WGS sequence"/>
</dbReference>
<organism evidence="6 7">
    <name type="scientific">Cladorrhinum samala</name>
    <dbReference type="NCBI Taxonomy" id="585594"/>
    <lineage>
        <taxon>Eukaryota</taxon>
        <taxon>Fungi</taxon>
        <taxon>Dikarya</taxon>
        <taxon>Ascomycota</taxon>
        <taxon>Pezizomycotina</taxon>
        <taxon>Sordariomycetes</taxon>
        <taxon>Sordariomycetidae</taxon>
        <taxon>Sordariales</taxon>
        <taxon>Podosporaceae</taxon>
        <taxon>Cladorrhinum</taxon>
    </lineage>
</organism>
<feature type="transmembrane region" description="Helical" evidence="5">
    <location>
        <begin position="90"/>
        <end position="113"/>
    </location>
</feature>
<evidence type="ECO:0000256" key="4">
    <source>
        <dbReference type="ARBA" id="ARBA00023136"/>
    </source>
</evidence>
<evidence type="ECO:0000256" key="3">
    <source>
        <dbReference type="ARBA" id="ARBA00022989"/>
    </source>
</evidence>
<evidence type="ECO:0000313" key="7">
    <source>
        <dbReference type="Proteomes" id="UP001321749"/>
    </source>
</evidence>
<evidence type="ECO:0000256" key="5">
    <source>
        <dbReference type="SAM" id="Phobius"/>
    </source>
</evidence>
<dbReference type="PANTHER" id="PTHR31465">
    <property type="entry name" value="PROTEIN RTA1-RELATED"/>
    <property type="match status" value="1"/>
</dbReference>
<feature type="transmembrane region" description="Helical" evidence="5">
    <location>
        <begin position="249"/>
        <end position="269"/>
    </location>
</feature>
<keyword evidence="4 5" id="KW-0472">Membrane</keyword>
<comment type="subcellular location">
    <subcellularLocation>
        <location evidence="1">Membrane</location>
        <topology evidence="1">Multi-pass membrane protein</topology>
    </subcellularLocation>
</comment>
<keyword evidence="3 5" id="KW-1133">Transmembrane helix</keyword>
<keyword evidence="2 5" id="KW-0812">Transmembrane</keyword>
<feature type="transmembrane region" description="Helical" evidence="5">
    <location>
        <begin position="216"/>
        <end position="237"/>
    </location>
</feature>
<proteinExistence type="predicted"/>